<reference evidence="2 3" key="1">
    <citation type="journal article" date="2014" name="Virol. J.">
        <title>The genome and proteome of Serratia bacteriophage ? which forms unstable lysogens.</title>
        <authorList>
            <person name="Denyes J.M."/>
            <person name="Krell P.J."/>
            <person name="Manderville R.A."/>
            <person name="Ackermann H.W."/>
            <person name="She Y.M."/>
            <person name="Kropinski A.M."/>
        </authorList>
    </citation>
    <scope>NUCLEOTIDE SEQUENCE [LARGE SCALE GENOMIC DNA]</scope>
</reference>
<keyword evidence="3" id="KW-1185">Reference proteome</keyword>
<gene>
    <name evidence="2" type="ORF">Eta_0018</name>
</gene>
<organism evidence="2 3">
    <name type="scientific">Serratia phage Eta</name>
    <dbReference type="NCBI Taxonomy" id="1282995"/>
    <lineage>
        <taxon>Viruses</taxon>
        <taxon>Duplodnaviria</taxon>
        <taxon>Heunggongvirae</taxon>
        <taxon>Uroviricota</taxon>
        <taxon>Caudoviricetes</taxon>
        <taxon>Sarkviridae</taxon>
        <taxon>Seretavirus</taxon>
        <taxon>Seretavirus eta</taxon>
    </lineage>
</organism>
<name>R9W0X1_9CAUD</name>
<protein>
    <submittedName>
        <fullName evidence="2">Uncharacterized protein</fullName>
    </submittedName>
</protein>
<dbReference type="KEGG" id="vg:15957244"/>
<accession>R9W0X1</accession>
<feature type="region of interest" description="Disordered" evidence="1">
    <location>
        <begin position="47"/>
        <end position="69"/>
    </location>
</feature>
<sequence length="69" mass="8295">MSCNNRAKCYALPCWINEWRHKMKVFVLECGWRYEGSEVIGVYKERKDAETESEKQMGSDRGFDWRNIE</sequence>
<dbReference type="GeneID" id="15957244"/>
<evidence type="ECO:0000256" key="1">
    <source>
        <dbReference type="SAM" id="MobiDB-lite"/>
    </source>
</evidence>
<dbReference type="Proteomes" id="UP000014420">
    <property type="component" value="Segment"/>
</dbReference>
<proteinExistence type="predicted"/>
<evidence type="ECO:0000313" key="2">
    <source>
        <dbReference type="EMBL" id="AGN89464.1"/>
    </source>
</evidence>
<dbReference type="RefSeq" id="YP_008130311.1">
    <property type="nucleotide sequence ID" value="NC_021563.1"/>
</dbReference>
<evidence type="ECO:0000313" key="3">
    <source>
        <dbReference type="Proteomes" id="UP000014420"/>
    </source>
</evidence>
<dbReference type="EMBL" id="KC460990">
    <property type="protein sequence ID" value="AGN89464.1"/>
    <property type="molecule type" value="Genomic_DNA"/>
</dbReference>